<dbReference type="OrthoDB" id="7594841at2"/>
<keyword evidence="3" id="KW-1185">Reference proteome</keyword>
<dbReference type="AlphaFoldDB" id="A0A6I4U0P8"/>
<feature type="transmembrane region" description="Helical" evidence="1">
    <location>
        <begin position="15"/>
        <end position="32"/>
    </location>
</feature>
<keyword evidence="1" id="KW-1133">Transmembrane helix</keyword>
<evidence type="ECO:0000313" key="2">
    <source>
        <dbReference type="EMBL" id="MXP00439.1"/>
    </source>
</evidence>
<dbReference type="Pfam" id="PF12869">
    <property type="entry name" value="tRNA_anti-like"/>
    <property type="match status" value="1"/>
</dbReference>
<sequence>MFERANTAHRGVEKFGLIVAAAMVGLVVFGAVSERRNTDSKSDIISDKYKPIVTVAASDLFEAYDANEFTAQQAYGEHRLLVSGTIAGVAVDFMNQPVLQLKTSNQFMPVKASLEGASEAKLASLIEGAEISVLCGGIREVIGAPQLRDCEIAD</sequence>
<protein>
    <recommendedName>
        <fullName evidence="4">tRNA_anti-like</fullName>
    </recommendedName>
</protein>
<dbReference type="RefSeq" id="WP_161392143.1">
    <property type="nucleotide sequence ID" value="NZ_JBHSCP010000002.1"/>
</dbReference>
<dbReference type="EMBL" id="WTYJ01000003">
    <property type="protein sequence ID" value="MXP00439.1"/>
    <property type="molecule type" value="Genomic_DNA"/>
</dbReference>
<gene>
    <name evidence="2" type="ORF">GRI97_15720</name>
</gene>
<dbReference type="InterPro" id="IPR024422">
    <property type="entry name" value="Protein_unknown_function_OB"/>
</dbReference>
<accession>A0A6I4U0P8</accession>
<comment type="caution">
    <text evidence="2">The sequence shown here is derived from an EMBL/GenBank/DDBJ whole genome shotgun (WGS) entry which is preliminary data.</text>
</comment>
<organism evidence="2 3">
    <name type="scientific">Croceibacterium xixiisoli</name>
    <dbReference type="NCBI Taxonomy" id="1476466"/>
    <lineage>
        <taxon>Bacteria</taxon>
        <taxon>Pseudomonadati</taxon>
        <taxon>Pseudomonadota</taxon>
        <taxon>Alphaproteobacteria</taxon>
        <taxon>Sphingomonadales</taxon>
        <taxon>Erythrobacteraceae</taxon>
        <taxon>Croceibacterium</taxon>
    </lineage>
</organism>
<keyword evidence="1" id="KW-0812">Transmembrane</keyword>
<evidence type="ECO:0000313" key="3">
    <source>
        <dbReference type="Proteomes" id="UP000469430"/>
    </source>
</evidence>
<evidence type="ECO:0008006" key="4">
    <source>
        <dbReference type="Google" id="ProtNLM"/>
    </source>
</evidence>
<evidence type="ECO:0000256" key="1">
    <source>
        <dbReference type="SAM" id="Phobius"/>
    </source>
</evidence>
<keyword evidence="1" id="KW-0472">Membrane</keyword>
<reference evidence="2 3" key="1">
    <citation type="submission" date="2019-12" db="EMBL/GenBank/DDBJ databases">
        <title>Genomic-based taxomic classification of the family Erythrobacteraceae.</title>
        <authorList>
            <person name="Xu L."/>
        </authorList>
    </citation>
    <scope>NUCLEOTIDE SEQUENCE [LARGE SCALE GENOMIC DNA]</scope>
    <source>
        <strain evidence="2 3">S36</strain>
    </source>
</reference>
<proteinExistence type="predicted"/>
<name>A0A6I4U0P8_9SPHN</name>
<dbReference type="Proteomes" id="UP000469430">
    <property type="component" value="Unassembled WGS sequence"/>
</dbReference>